<proteinExistence type="predicted"/>
<dbReference type="InterPro" id="IPR049349">
    <property type="entry name" value="DUF2264_N"/>
</dbReference>
<dbReference type="PANTHER" id="PTHR35339:SF4">
    <property type="entry name" value="LINALOOL DEHYDRATASE_ISOMERASE DOMAIN-CONTAINING PROTEIN"/>
    <property type="match status" value="1"/>
</dbReference>
<gene>
    <name evidence="2" type="ORF">FE251_10935</name>
</gene>
<evidence type="ECO:0000313" key="2">
    <source>
        <dbReference type="EMBL" id="QDB80802.1"/>
    </source>
</evidence>
<dbReference type="Pfam" id="PF10022">
    <property type="entry name" value="DUF2264"/>
    <property type="match status" value="1"/>
</dbReference>
<reference evidence="2 3" key="1">
    <citation type="submission" date="2019-05" db="EMBL/GenBank/DDBJ databases">
        <title>Georgenia *** sp. nov., and Georgenia *** sp. nov., isolated from the intestinal contents of plateau pika (Ochotona curzoniae) in the Qinghai-Tibet plateau of China.</title>
        <authorList>
            <person name="Tian Z."/>
        </authorList>
    </citation>
    <scope>NUCLEOTIDE SEQUENCE [LARGE SCALE GENOMIC DNA]</scope>
    <source>
        <strain evidence="2 3">Z294</strain>
    </source>
</reference>
<organism evidence="2 3">
    <name type="scientific">Georgenia wutianyii</name>
    <dbReference type="NCBI Taxonomy" id="2585135"/>
    <lineage>
        <taxon>Bacteria</taxon>
        <taxon>Bacillati</taxon>
        <taxon>Actinomycetota</taxon>
        <taxon>Actinomycetes</taxon>
        <taxon>Micrococcales</taxon>
        <taxon>Bogoriellaceae</taxon>
        <taxon>Georgenia</taxon>
    </lineage>
</organism>
<feature type="domain" description="DUF2264" evidence="1">
    <location>
        <begin position="2"/>
        <end position="337"/>
    </location>
</feature>
<accession>A0ABX5VQP3</accession>
<keyword evidence="3" id="KW-1185">Reference proteome</keyword>
<evidence type="ECO:0000259" key="1">
    <source>
        <dbReference type="Pfam" id="PF10022"/>
    </source>
</evidence>
<dbReference type="PANTHER" id="PTHR35339">
    <property type="entry name" value="LINALOOL DEHYDRATASE_ISOMERASE DOMAIN-CONTAINING PROTEIN"/>
    <property type="match status" value="1"/>
</dbReference>
<dbReference type="Proteomes" id="UP000313948">
    <property type="component" value="Chromosome"/>
</dbReference>
<dbReference type="EMBL" id="CP040899">
    <property type="protein sequence ID" value="QDB80802.1"/>
    <property type="molecule type" value="Genomic_DNA"/>
</dbReference>
<name>A0ABX5VQP3_9MICO</name>
<dbReference type="InterPro" id="IPR016624">
    <property type="entry name" value="UCP014753"/>
</dbReference>
<sequence length="648" mass="67672">MLVAVRDHASSDHASIVPPGPTGAFGADVAGLEGFARTFLLAGFRLAGENGADRLGLAQWYADGLAAGTDPANPGRWIRPAESGQAKVEAASVALILDMTRPWIWDRLDPTVQQQVVDYLAVVVGDEGYPHNNWRWFRIVVQTFLRSVGGQWSREDIETDLSLLDSFARADGWISDGPLRAYDHYAGWALHLYPALWARMAGAQDLAAGRAERDRAALDRYLLDAVRLVGADGAPLLQGRSLVYRFAAAAPFWAGALSRVPSLSPGLLRRAASGVVGYFAPHVERCGALLSIGWHGPWPAVAQHYSGPSSPYWAAKGMLGLALPASHPVWTSTEEPLPQEGADQVFAVSAPGWLVSATRSDGIVRVVNHGTDYARAGDRGGDAPTYAQLGYSTATSPRLTDAGRIDPLEQSVALVDASGRATHRTGFTTVGVGLVGDGATAAVGSSVARAHWLTADPDHLDYGPGPSGEATDVALLRTLSVLRGAWEVRLVRVETLPDGPPPPAGLTLRVGGWAVSGEGPGQDRSRPADVAAAAGVAGLRSVVVGAGGFTAAGVRREHDVSPLGATTLTPWVSAAAVLDRWHVAVIGLDRATGDDSAPTTATLPHVTLSGADHVVVRWPDGTASTVPLAPAATAAANLALQDAPMSTG</sequence>
<protein>
    <submittedName>
        <fullName evidence="2">DUF2264 domain-containing protein</fullName>
    </submittedName>
</protein>
<evidence type="ECO:0000313" key="3">
    <source>
        <dbReference type="Proteomes" id="UP000313948"/>
    </source>
</evidence>